<reference evidence="4" key="1">
    <citation type="submission" date="2024-02" db="UniProtKB">
        <authorList>
            <consortium name="WormBaseParasite"/>
        </authorList>
    </citation>
    <scope>IDENTIFICATION</scope>
</reference>
<feature type="chain" id="PRO_5042081516" description="M02D8-5-like second CUB domain-containing protein" evidence="1">
    <location>
        <begin position="19"/>
        <end position="585"/>
    </location>
</feature>
<proteinExistence type="predicted"/>
<dbReference type="Proteomes" id="UP000887575">
    <property type="component" value="Unassembled WGS sequence"/>
</dbReference>
<evidence type="ECO:0000313" key="3">
    <source>
        <dbReference type="Proteomes" id="UP000887575"/>
    </source>
</evidence>
<protein>
    <recommendedName>
        <fullName evidence="2">M02D8-5-like second CUB domain-containing protein</fullName>
    </recommendedName>
</protein>
<dbReference type="AlphaFoldDB" id="A0AAF3E9Z6"/>
<evidence type="ECO:0000256" key="1">
    <source>
        <dbReference type="SAM" id="SignalP"/>
    </source>
</evidence>
<feature type="signal peptide" evidence="1">
    <location>
        <begin position="1"/>
        <end position="18"/>
    </location>
</feature>
<dbReference type="InterPro" id="IPR059046">
    <property type="entry name" value="CUB_M02D8_5_2nd"/>
</dbReference>
<name>A0AAF3E9Z6_9BILA</name>
<feature type="domain" description="M02D8-5-like second CUB" evidence="2">
    <location>
        <begin position="150"/>
        <end position="257"/>
    </location>
</feature>
<dbReference type="WBParaSite" id="MBELARI_LOCUS10729">
    <property type="protein sequence ID" value="MBELARI_LOCUS10729"/>
    <property type="gene ID" value="MBELARI_LOCUS10729"/>
</dbReference>
<accession>A0AAF3E9Z6</accession>
<keyword evidence="3" id="KW-1185">Reference proteome</keyword>
<evidence type="ECO:0000259" key="2">
    <source>
        <dbReference type="Pfam" id="PF23061"/>
    </source>
</evidence>
<evidence type="ECO:0000313" key="4">
    <source>
        <dbReference type="WBParaSite" id="MBELARI_LOCUS10729"/>
    </source>
</evidence>
<keyword evidence="1" id="KW-0732">Signal</keyword>
<organism evidence="3 4">
    <name type="scientific">Mesorhabditis belari</name>
    <dbReference type="NCBI Taxonomy" id="2138241"/>
    <lineage>
        <taxon>Eukaryota</taxon>
        <taxon>Metazoa</taxon>
        <taxon>Ecdysozoa</taxon>
        <taxon>Nematoda</taxon>
        <taxon>Chromadorea</taxon>
        <taxon>Rhabditida</taxon>
        <taxon>Rhabditina</taxon>
        <taxon>Rhabditomorpha</taxon>
        <taxon>Rhabditoidea</taxon>
        <taxon>Rhabditidae</taxon>
        <taxon>Mesorhabditinae</taxon>
        <taxon>Mesorhabditis</taxon>
    </lineage>
</organism>
<dbReference type="Pfam" id="PF23061">
    <property type="entry name" value="CUB_M02D8_5_2nd"/>
    <property type="match status" value="1"/>
</dbReference>
<sequence>MTLKTFIVLSTFFSTTFSITKIKTVNVDRNGFIYSEGYPNQYVTGNGPLDYYDWMIASKNWLNLVVFFDRLDLNEKDVLQFCTSDQYYSCLDSTGKCAGCVSKPSPFWYPEMGPMFAYYRPFSNSSIITRNGFHAAIVEVDPNSESYFTCGQTYDISATNSQTYFVSQGYPSMTTKLQRCATDIVSTNAIRVRVTDWEFNLSDTFSIYGNGIDGTFQNITFRDGDWAQSVQTIYFLRKATIDFQMQQGTYEGLNFFTLYAEPFNVTTPTCLSFGQQDFVDQEFEIYTPNYFLDTFENYPNNMLCTWRISGITGESQMILEIVGIEMEEGADFFSSTEFDFKISTIDDDFNRYKIGNTLKNASFQITSDALENGLGVYAKLHILDCTCTGGNYTIDSKNSTYRFRMPIDVSGNSRTESYCRMSTTCDWVFKVQSNQNVTLQFTQVDVGYGDVPNVYVDGKFVNTVYDAQTFKFTNKSQIEISWEAVLDSVDSENPFPTGFHFIIYIGDTPMPEQTTTTTTATTTTQSTSTITSTITSTQIITRNSSPAQTKTTTSATSTPTTSISTSIVFLKTSLLLSIWLLLVNV</sequence>